<name>A0A0F8VT90_9ZZZZ</name>
<organism evidence="1">
    <name type="scientific">marine sediment metagenome</name>
    <dbReference type="NCBI Taxonomy" id="412755"/>
    <lineage>
        <taxon>unclassified sequences</taxon>
        <taxon>metagenomes</taxon>
        <taxon>ecological metagenomes</taxon>
    </lineage>
</organism>
<reference evidence="1" key="1">
    <citation type="journal article" date="2015" name="Nature">
        <title>Complex archaea that bridge the gap between prokaryotes and eukaryotes.</title>
        <authorList>
            <person name="Spang A."/>
            <person name="Saw J.H."/>
            <person name="Jorgensen S.L."/>
            <person name="Zaremba-Niedzwiedzka K."/>
            <person name="Martijn J."/>
            <person name="Lind A.E."/>
            <person name="van Eijk R."/>
            <person name="Schleper C."/>
            <person name="Guy L."/>
            <person name="Ettema T.J."/>
        </authorList>
    </citation>
    <scope>NUCLEOTIDE SEQUENCE</scope>
</reference>
<comment type="caution">
    <text evidence="1">The sequence shown here is derived from an EMBL/GenBank/DDBJ whole genome shotgun (WGS) entry which is preliminary data.</text>
</comment>
<sequence>MSTGSTPYIGNIPPWPVFVKELEKKFPKTPPSNHVNVGALIRFIYG</sequence>
<protein>
    <submittedName>
        <fullName evidence="1">Uncharacterized protein</fullName>
    </submittedName>
</protein>
<feature type="non-terminal residue" evidence="1">
    <location>
        <position position="46"/>
    </location>
</feature>
<evidence type="ECO:0000313" key="1">
    <source>
        <dbReference type="EMBL" id="KKK47522.1"/>
    </source>
</evidence>
<accession>A0A0F8VT90</accession>
<proteinExistence type="predicted"/>
<gene>
    <name evidence="1" type="ORF">LCGC14_3154310</name>
</gene>
<dbReference type="EMBL" id="LAZR01069537">
    <property type="protein sequence ID" value="KKK47522.1"/>
    <property type="molecule type" value="Genomic_DNA"/>
</dbReference>
<dbReference type="AlphaFoldDB" id="A0A0F8VT90"/>